<gene>
    <name evidence="2" type="ORF">ANN_06438</name>
</gene>
<dbReference type="InterPro" id="IPR036397">
    <property type="entry name" value="RNaseH_sf"/>
</dbReference>
<evidence type="ECO:0000313" key="2">
    <source>
        <dbReference type="EMBL" id="KAJ4444642.1"/>
    </source>
</evidence>
<evidence type="ECO:0000259" key="1">
    <source>
        <dbReference type="Pfam" id="PF21787"/>
    </source>
</evidence>
<sequence>MKKVSKKRIVIRILDAARRTQCANTPCHKTLQCTPLMRRACIGEPNCGLTLRAGQEHALTGKAYTVLAVDNKKIDPQRIGKNIRQKLAFTDSATVNTAEYRLIFMEFVEQLDDVELSQGYFQNLWPPRSPDLTTPDFFPWGYLKDRVYATRPQTLDDLKHNITQEIQAIDNRVLQRVASNMERRVELCLCRMEDIFNICYREFGPYESQNETKSEELKPASQALVFMIRGLQTNYKQIIGYFLSYNSTPGDVPKDLRSEAIREVRTCGYFPKVVVSDQAASNTRMRNLLGCEVDKPFIEIDGEQL</sequence>
<keyword evidence="3" id="KW-1185">Reference proteome</keyword>
<feature type="domain" description="Transposable element P transposase-like RNase H" evidence="1">
    <location>
        <begin position="210"/>
        <end position="290"/>
    </location>
</feature>
<accession>A0ABQ8TDJ0</accession>
<name>A0ABQ8TDJ0_PERAM</name>
<evidence type="ECO:0000313" key="3">
    <source>
        <dbReference type="Proteomes" id="UP001148838"/>
    </source>
</evidence>
<dbReference type="Pfam" id="PF21787">
    <property type="entry name" value="TNP-like_RNaseH_N"/>
    <property type="match status" value="1"/>
</dbReference>
<dbReference type="PANTHER" id="PTHR47326:SF1">
    <property type="entry name" value="HTH PSQ-TYPE DOMAIN-CONTAINING PROTEIN"/>
    <property type="match status" value="1"/>
</dbReference>
<dbReference type="InterPro" id="IPR048365">
    <property type="entry name" value="TNP-like_RNaseH_N"/>
</dbReference>
<dbReference type="EMBL" id="JAJSOF020000011">
    <property type="protein sequence ID" value="KAJ4444642.1"/>
    <property type="molecule type" value="Genomic_DNA"/>
</dbReference>
<organism evidence="2 3">
    <name type="scientific">Periplaneta americana</name>
    <name type="common">American cockroach</name>
    <name type="synonym">Blatta americana</name>
    <dbReference type="NCBI Taxonomy" id="6978"/>
    <lineage>
        <taxon>Eukaryota</taxon>
        <taxon>Metazoa</taxon>
        <taxon>Ecdysozoa</taxon>
        <taxon>Arthropoda</taxon>
        <taxon>Hexapoda</taxon>
        <taxon>Insecta</taxon>
        <taxon>Pterygota</taxon>
        <taxon>Neoptera</taxon>
        <taxon>Polyneoptera</taxon>
        <taxon>Dictyoptera</taxon>
        <taxon>Blattodea</taxon>
        <taxon>Blattoidea</taxon>
        <taxon>Blattidae</taxon>
        <taxon>Blattinae</taxon>
        <taxon>Periplaneta</taxon>
    </lineage>
</organism>
<protein>
    <recommendedName>
        <fullName evidence="1">Transposable element P transposase-like RNase H domain-containing protein</fullName>
    </recommendedName>
</protein>
<dbReference type="Proteomes" id="UP001148838">
    <property type="component" value="Unassembled WGS sequence"/>
</dbReference>
<comment type="caution">
    <text evidence="2">The sequence shown here is derived from an EMBL/GenBank/DDBJ whole genome shotgun (WGS) entry which is preliminary data.</text>
</comment>
<reference evidence="2 3" key="1">
    <citation type="journal article" date="2022" name="Allergy">
        <title>Genome assembly and annotation of Periplaneta americana reveal a comprehensive cockroach allergen profile.</title>
        <authorList>
            <person name="Wang L."/>
            <person name="Xiong Q."/>
            <person name="Saelim N."/>
            <person name="Wang L."/>
            <person name="Nong W."/>
            <person name="Wan A.T."/>
            <person name="Shi M."/>
            <person name="Liu X."/>
            <person name="Cao Q."/>
            <person name="Hui J.H.L."/>
            <person name="Sookrung N."/>
            <person name="Leung T.F."/>
            <person name="Tungtrongchitr A."/>
            <person name="Tsui S.K.W."/>
        </authorList>
    </citation>
    <scope>NUCLEOTIDE SEQUENCE [LARGE SCALE GENOMIC DNA]</scope>
    <source>
        <strain evidence="2">PWHHKU_190912</strain>
    </source>
</reference>
<proteinExistence type="predicted"/>
<dbReference type="PANTHER" id="PTHR47326">
    <property type="entry name" value="TRANSPOSABLE ELEMENT TC3 TRANSPOSASE-LIKE PROTEIN"/>
    <property type="match status" value="1"/>
</dbReference>
<dbReference type="Gene3D" id="3.30.420.10">
    <property type="entry name" value="Ribonuclease H-like superfamily/Ribonuclease H"/>
    <property type="match status" value="1"/>
</dbReference>